<keyword evidence="12" id="KW-0511">Multifunctional enzyme</keyword>
<evidence type="ECO:0000256" key="3">
    <source>
        <dbReference type="ARBA" id="ARBA00005201"/>
    </source>
</evidence>
<dbReference type="EMBL" id="CP021434">
    <property type="protein sequence ID" value="ARU63947.1"/>
    <property type="molecule type" value="Genomic_DNA"/>
</dbReference>
<evidence type="ECO:0000256" key="13">
    <source>
        <dbReference type="ARBA" id="ARBA00047880"/>
    </source>
</evidence>
<keyword evidence="6 15" id="KW-0808">Transferase</keyword>
<dbReference type="GO" id="GO:0003919">
    <property type="term" value="F:FMN adenylyltransferase activity"/>
    <property type="evidence" value="ECO:0007669"/>
    <property type="project" value="UniProtKB-UniRule"/>
</dbReference>
<comment type="pathway">
    <text evidence="2 15">Cofactor biosynthesis; FAD biosynthesis; FAD from FMN: step 1/1.</text>
</comment>
<evidence type="ECO:0000256" key="15">
    <source>
        <dbReference type="PIRNR" id="PIRNR004491"/>
    </source>
</evidence>
<dbReference type="AlphaFoldDB" id="A0A1Y0ITZ9"/>
<dbReference type="Pfam" id="PF06574">
    <property type="entry name" value="FAD_syn"/>
    <property type="match status" value="1"/>
</dbReference>
<name>A0A1Y0ITZ9_9BACL</name>
<evidence type="ECO:0000256" key="4">
    <source>
        <dbReference type="ARBA" id="ARBA00022630"/>
    </source>
</evidence>
<evidence type="ECO:0000256" key="12">
    <source>
        <dbReference type="ARBA" id="ARBA00023268"/>
    </source>
</evidence>
<organism evidence="17 18">
    <name type="scientific">Tumebacillus avium</name>
    <dbReference type="NCBI Taxonomy" id="1903704"/>
    <lineage>
        <taxon>Bacteria</taxon>
        <taxon>Bacillati</taxon>
        <taxon>Bacillota</taxon>
        <taxon>Bacilli</taxon>
        <taxon>Bacillales</taxon>
        <taxon>Alicyclobacillaceae</taxon>
        <taxon>Tumebacillus</taxon>
    </lineage>
</organism>
<dbReference type="InterPro" id="IPR023468">
    <property type="entry name" value="Riboflavin_kinase"/>
</dbReference>
<dbReference type="UniPathway" id="UPA00276">
    <property type="reaction ID" value="UER00406"/>
</dbReference>
<evidence type="ECO:0000256" key="8">
    <source>
        <dbReference type="ARBA" id="ARBA00022741"/>
    </source>
</evidence>
<evidence type="ECO:0000256" key="9">
    <source>
        <dbReference type="ARBA" id="ARBA00022777"/>
    </source>
</evidence>
<dbReference type="GO" id="GO:0009398">
    <property type="term" value="P:FMN biosynthetic process"/>
    <property type="evidence" value="ECO:0007669"/>
    <property type="project" value="UniProtKB-UniRule"/>
</dbReference>
<dbReference type="InterPro" id="IPR014729">
    <property type="entry name" value="Rossmann-like_a/b/a_fold"/>
</dbReference>
<dbReference type="RefSeq" id="WP_232463351.1">
    <property type="nucleotide sequence ID" value="NZ_CP021434.1"/>
</dbReference>
<dbReference type="InterPro" id="IPR002606">
    <property type="entry name" value="Riboflavin_kinase_bac"/>
</dbReference>
<keyword evidence="4 15" id="KW-0285">Flavoprotein</keyword>
<dbReference type="Gene3D" id="2.40.30.30">
    <property type="entry name" value="Riboflavin kinase-like"/>
    <property type="match status" value="1"/>
</dbReference>
<gene>
    <name evidence="17" type="ORF">CBW65_17220</name>
</gene>
<proteinExistence type="inferred from homology"/>
<dbReference type="NCBIfam" id="TIGR00125">
    <property type="entry name" value="cyt_tran_rel"/>
    <property type="match status" value="1"/>
</dbReference>
<dbReference type="NCBIfam" id="TIGR00083">
    <property type="entry name" value="ribF"/>
    <property type="match status" value="1"/>
</dbReference>
<dbReference type="GO" id="GO:0006747">
    <property type="term" value="P:FAD biosynthetic process"/>
    <property type="evidence" value="ECO:0007669"/>
    <property type="project" value="UniProtKB-UniRule"/>
</dbReference>
<dbReference type="GO" id="GO:0009231">
    <property type="term" value="P:riboflavin biosynthetic process"/>
    <property type="evidence" value="ECO:0007669"/>
    <property type="project" value="InterPro"/>
</dbReference>
<feature type="domain" description="Riboflavin kinase" evidence="16">
    <location>
        <begin position="186"/>
        <end position="311"/>
    </location>
</feature>
<evidence type="ECO:0000256" key="7">
    <source>
        <dbReference type="ARBA" id="ARBA00022695"/>
    </source>
</evidence>
<evidence type="ECO:0000256" key="14">
    <source>
        <dbReference type="ARBA" id="ARBA00049494"/>
    </source>
</evidence>
<keyword evidence="11 15" id="KW-0067">ATP-binding</keyword>
<evidence type="ECO:0000256" key="2">
    <source>
        <dbReference type="ARBA" id="ARBA00004726"/>
    </source>
</evidence>
<dbReference type="GO" id="GO:0005524">
    <property type="term" value="F:ATP binding"/>
    <property type="evidence" value="ECO:0007669"/>
    <property type="project" value="UniProtKB-UniRule"/>
</dbReference>
<reference evidence="18" key="1">
    <citation type="submission" date="2017-05" db="EMBL/GenBank/DDBJ databases">
        <authorList>
            <person name="Sung H."/>
        </authorList>
    </citation>
    <scope>NUCLEOTIDE SEQUENCE [LARGE SCALE GENOMIC DNA]</scope>
    <source>
        <strain evidence="18">AR23208</strain>
    </source>
</reference>
<dbReference type="PIRSF" id="PIRSF004491">
    <property type="entry name" value="FAD_Synth"/>
    <property type="match status" value="1"/>
</dbReference>
<dbReference type="EC" id="2.7.1.26" evidence="15"/>
<dbReference type="PANTHER" id="PTHR22749:SF6">
    <property type="entry name" value="RIBOFLAVIN KINASE"/>
    <property type="match status" value="1"/>
</dbReference>
<dbReference type="InterPro" id="IPR015864">
    <property type="entry name" value="FAD_synthase"/>
</dbReference>
<comment type="catalytic activity">
    <reaction evidence="14 15">
        <text>FMN + ATP + H(+) = FAD + diphosphate</text>
        <dbReference type="Rhea" id="RHEA:17237"/>
        <dbReference type="ChEBI" id="CHEBI:15378"/>
        <dbReference type="ChEBI" id="CHEBI:30616"/>
        <dbReference type="ChEBI" id="CHEBI:33019"/>
        <dbReference type="ChEBI" id="CHEBI:57692"/>
        <dbReference type="ChEBI" id="CHEBI:58210"/>
        <dbReference type="EC" id="2.7.7.2"/>
    </reaction>
</comment>
<keyword evidence="8 15" id="KW-0547">Nucleotide-binding</keyword>
<evidence type="ECO:0000256" key="1">
    <source>
        <dbReference type="ARBA" id="ARBA00002121"/>
    </source>
</evidence>
<dbReference type="FunFam" id="3.40.50.620:FF:000021">
    <property type="entry name" value="Riboflavin biosynthesis protein"/>
    <property type="match status" value="1"/>
</dbReference>
<dbReference type="PANTHER" id="PTHR22749">
    <property type="entry name" value="RIBOFLAVIN KINASE/FMN ADENYLYLTRANSFERASE"/>
    <property type="match status" value="1"/>
</dbReference>
<dbReference type="GO" id="GO:0008531">
    <property type="term" value="F:riboflavin kinase activity"/>
    <property type="evidence" value="ECO:0007669"/>
    <property type="project" value="UniProtKB-UniRule"/>
</dbReference>
<dbReference type="InterPro" id="IPR015865">
    <property type="entry name" value="Riboflavin_kinase_bac/euk"/>
</dbReference>
<protein>
    <recommendedName>
        <fullName evidence="15">Riboflavin biosynthesis protein</fullName>
    </recommendedName>
    <domain>
        <recommendedName>
            <fullName evidence="15">Riboflavin kinase</fullName>
            <ecNumber evidence="15">2.7.1.26</ecNumber>
        </recommendedName>
        <alternativeName>
            <fullName evidence="15">Flavokinase</fullName>
        </alternativeName>
    </domain>
    <domain>
        <recommendedName>
            <fullName evidence="15">FMN adenylyltransferase</fullName>
            <ecNumber evidence="15">2.7.7.2</ecNumber>
        </recommendedName>
        <alternativeName>
            <fullName evidence="15">FAD pyrophosphorylase</fullName>
        </alternativeName>
        <alternativeName>
            <fullName evidence="15">FAD synthase</fullName>
        </alternativeName>
    </domain>
</protein>
<dbReference type="FunFam" id="2.40.30.30:FF:000003">
    <property type="entry name" value="Riboflavin biosynthesis protein"/>
    <property type="match status" value="1"/>
</dbReference>
<keyword evidence="7 15" id="KW-0548">Nucleotidyltransferase</keyword>
<dbReference type="SUPFAM" id="SSF82114">
    <property type="entry name" value="Riboflavin kinase-like"/>
    <property type="match status" value="1"/>
</dbReference>
<keyword evidence="18" id="KW-1185">Reference proteome</keyword>
<evidence type="ECO:0000256" key="10">
    <source>
        <dbReference type="ARBA" id="ARBA00022827"/>
    </source>
</evidence>
<comment type="similarity">
    <text evidence="15">Belongs to the ribF family.</text>
</comment>
<dbReference type="Proteomes" id="UP000195437">
    <property type="component" value="Chromosome"/>
</dbReference>
<keyword evidence="5 15" id="KW-0288">FMN</keyword>
<evidence type="ECO:0000256" key="6">
    <source>
        <dbReference type="ARBA" id="ARBA00022679"/>
    </source>
</evidence>
<comment type="pathway">
    <text evidence="3 15">Cofactor biosynthesis; FMN biosynthesis; FMN from riboflavin (ATP route): step 1/1.</text>
</comment>
<evidence type="ECO:0000259" key="16">
    <source>
        <dbReference type="SMART" id="SM00904"/>
    </source>
</evidence>
<sequence length="318" mass="35385">MEIIQITDLLDGNGNTAFRPTVMALGNFDGLHIGHQQLIARARGLAETTGLPVSLLTFYPHPRQVLGKGGYTHLLTPFDEKMRVMQELGVDVVYVVNFSLEFAGMSAEDFVYRFLGALHPQTVVVGFDYAFGRGGTSDTSQLKQLAEQIGIDVDIVGAVNAYGEKVSSTLIREKLSYGDVRLVQELLGRPYGINGIVVHGEKRGRLLGFPTANIEPNDPYTLPKNGVYLVRVLVQNVWYAGVLNIGTKPTFHDNHRRTLEAHLLNFEGDLYGQTVRLQLLDFIRDEKKFFSVEELIAQISSDVREAETRLHSFSGISY</sequence>
<dbReference type="Pfam" id="PF01687">
    <property type="entry name" value="Flavokinase"/>
    <property type="match status" value="1"/>
</dbReference>
<dbReference type="NCBIfam" id="NF004160">
    <property type="entry name" value="PRK05627.1-3"/>
    <property type="match status" value="1"/>
</dbReference>
<comment type="function">
    <text evidence="1">Catalyzes the phosphorylation of riboflavin to FMN followed by the adenylation of FMN to FAD.</text>
</comment>
<keyword evidence="9 15" id="KW-0418">Kinase</keyword>
<dbReference type="InterPro" id="IPR004821">
    <property type="entry name" value="Cyt_trans-like"/>
</dbReference>
<evidence type="ECO:0000313" key="18">
    <source>
        <dbReference type="Proteomes" id="UP000195437"/>
    </source>
</evidence>
<dbReference type="SUPFAM" id="SSF52374">
    <property type="entry name" value="Nucleotidylyl transferase"/>
    <property type="match status" value="1"/>
</dbReference>
<dbReference type="CDD" id="cd02064">
    <property type="entry name" value="FAD_synthetase_N"/>
    <property type="match status" value="1"/>
</dbReference>
<evidence type="ECO:0000256" key="11">
    <source>
        <dbReference type="ARBA" id="ARBA00022840"/>
    </source>
</evidence>
<dbReference type="NCBIfam" id="NF004162">
    <property type="entry name" value="PRK05627.1-5"/>
    <property type="match status" value="1"/>
</dbReference>
<dbReference type="SMART" id="SM00904">
    <property type="entry name" value="Flavokinase"/>
    <property type="match status" value="1"/>
</dbReference>
<evidence type="ECO:0000313" key="17">
    <source>
        <dbReference type="EMBL" id="ARU63947.1"/>
    </source>
</evidence>
<dbReference type="InterPro" id="IPR023465">
    <property type="entry name" value="Riboflavin_kinase_dom_sf"/>
</dbReference>
<evidence type="ECO:0000256" key="5">
    <source>
        <dbReference type="ARBA" id="ARBA00022643"/>
    </source>
</evidence>
<dbReference type="EC" id="2.7.7.2" evidence="15"/>
<dbReference type="KEGG" id="tum:CBW65_17220"/>
<accession>A0A1Y0ITZ9</accession>
<dbReference type="Gene3D" id="3.40.50.620">
    <property type="entry name" value="HUPs"/>
    <property type="match status" value="1"/>
</dbReference>
<dbReference type="UniPathway" id="UPA00277">
    <property type="reaction ID" value="UER00407"/>
</dbReference>
<comment type="catalytic activity">
    <reaction evidence="13 15">
        <text>riboflavin + ATP = FMN + ADP + H(+)</text>
        <dbReference type="Rhea" id="RHEA:14357"/>
        <dbReference type="ChEBI" id="CHEBI:15378"/>
        <dbReference type="ChEBI" id="CHEBI:30616"/>
        <dbReference type="ChEBI" id="CHEBI:57986"/>
        <dbReference type="ChEBI" id="CHEBI:58210"/>
        <dbReference type="ChEBI" id="CHEBI:456216"/>
        <dbReference type="EC" id="2.7.1.26"/>
    </reaction>
</comment>
<keyword evidence="10 15" id="KW-0274">FAD</keyword>